<dbReference type="FunFam" id="3.30.710.10:FF:000136">
    <property type="entry name" value="BTB-POZ and math domain 1"/>
    <property type="match status" value="1"/>
</dbReference>
<evidence type="ECO:0000256" key="1">
    <source>
        <dbReference type="ARBA" id="ARBA00002668"/>
    </source>
</evidence>
<dbReference type="KEGG" id="cam:101505945"/>
<dbReference type="GO" id="GO:0016567">
    <property type="term" value="P:protein ubiquitination"/>
    <property type="evidence" value="ECO:0007669"/>
    <property type="project" value="InterPro"/>
</dbReference>
<dbReference type="STRING" id="3827.A0A1S2XLI6"/>
<dbReference type="FunFam" id="2.60.210.10:FF:000012">
    <property type="entry name" value="BTB/POZ and MATH domain-containing protein 4"/>
    <property type="match status" value="1"/>
</dbReference>
<comment type="pathway">
    <text evidence="3">Protein modification; protein ubiquitination.</text>
</comment>
<evidence type="ECO:0000256" key="4">
    <source>
        <dbReference type="ARBA" id="ARBA00010846"/>
    </source>
</evidence>
<dbReference type="Proteomes" id="UP000087171">
    <property type="component" value="Chromosome Ca2"/>
</dbReference>
<dbReference type="PROSITE" id="PS50097">
    <property type="entry name" value="BTB"/>
    <property type="match status" value="1"/>
</dbReference>
<dbReference type="InterPro" id="IPR011333">
    <property type="entry name" value="SKP1/BTB/POZ_sf"/>
</dbReference>
<dbReference type="SUPFAM" id="SSF54695">
    <property type="entry name" value="POZ domain"/>
    <property type="match status" value="1"/>
</dbReference>
<dbReference type="Pfam" id="PF22486">
    <property type="entry name" value="MATH_2"/>
    <property type="match status" value="1"/>
</dbReference>
<dbReference type="OrthoDB" id="6359816at2759"/>
<evidence type="ECO:0000313" key="8">
    <source>
        <dbReference type="RefSeq" id="XP_004491159.1"/>
    </source>
</evidence>
<dbReference type="GO" id="GO:0012505">
    <property type="term" value="C:endomembrane system"/>
    <property type="evidence" value="ECO:0007669"/>
    <property type="project" value="UniProtKB-SubCell"/>
</dbReference>
<accession>A0A1S2XLI6</accession>
<comment type="subcellular location">
    <subcellularLocation>
        <location evidence="2">Endomembrane system</location>
        <topology evidence="2">Peripheral membrane protein</topology>
    </subcellularLocation>
</comment>
<evidence type="ECO:0000259" key="5">
    <source>
        <dbReference type="PROSITE" id="PS50097"/>
    </source>
</evidence>
<comment type="function">
    <text evidence="1">May act as a substrate-specific adapter of an E3 ubiquitin-protein ligase complex (CUL3-RBX1-BTB) which mediates the ubiquitination and subsequent proteasomal degradation of target proteins.</text>
</comment>
<reference evidence="7" key="1">
    <citation type="journal article" date="2013" name="Nat. Biotechnol.">
        <title>Draft genome sequence of chickpea (Cicer arietinum) provides a resource for trait improvement.</title>
        <authorList>
            <person name="Varshney R.K."/>
            <person name="Song C."/>
            <person name="Saxena R.K."/>
            <person name="Azam S."/>
            <person name="Yu S."/>
            <person name="Sharpe A.G."/>
            <person name="Cannon S."/>
            <person name="Baek J."/>
            <person name="Rosen B.D."/>
            <person name="Tar'an B."/>
            <person name="Millan T."/>
            <person name="Zhang X."/>
            <person name="Ramsay L.D."/>
            <person name="Iwata A."/>
            <person name="Wang Y."/>
            <person name="Nelson W."/>
            <person name="Farmer A.D."/>
            <person name="Gaur P.M."/>
            <person name="Soderlund C."/>
            <person name="Penmetsa R.V."/>
            <person name="Xu C."/>
            <person name="Bharti A.K."/>
            <person name="He W."/>
            <person name="Winter P."/>
            <person name="Zhao S."/>
            <person name="Hane J.K."/>
            <person name="Carrasquilla-Garcia N."/>
            <person name="Condie J.A."/>
            <person name="Upadhyaya H.D."/>
            <person name="Luo M.C."/>
            <person name="Thudi M."/>
            <person name="Gowda C.L."/>
            <person name="Singh N.P."/>
            <person name="Lichtenzveig J."/>
            <person name="Gali K.K."/>
            <person name="Rubio J."/>
            <person name="Nadarajan N."/>
            <person name="Dolezel J."/>
            <person name="Bansal K.C."/>
            <person name="Xu X."/>
            <person name="Edwards D."/>
            <person name="Zhang G."/>
            <person name="Kahl G."/>
            <person name="Gil J."/>
            <person name="Singh K.B."/>
            <person name="Datta S.K."/>
            <person name="Jackson S.A."/>
            <person name="Wang J."/>
            <person name="Cook D.R."/>
        </authorList>
    </citation>
    <scope>NUCLEOTIDE SEQUENCE [LARGE SCALE GENOMIC DNA]</scope>
    <source>
        <strain evidence="7">cv. CDC Frontier</strain>
    </source>
</reference>
<dbReference type="AlphaFoldDB" id="A0A1S2XLI6"/>
<evidence type="ECO:0000259" key="6">
    <source>
        <dbReference type="PROSITE" id="PS50144"/>
    </source>
</evidence>
<dbReference type="GeneID" id="101505945"/>
<protein>
    <submittedName>
        <fullName evidence="8">BTB/POZ and MATH domain-containing protein 5</fullName>
    </submittedName>
</protein>
<organism evidence="7 8">
    <name type="scientific">Cicer arietinum</name>
    <name type="common">Chickpea</name>
    <name type="synonym">Garbanzo</name>
    <dbReference type="NCBI Taxonomy" id="3827"/>
    <lineage>
        <taxon>Eukaryota</taxon>
        <taxon>Viridiplantae</taxon>
        <taxon>Streptophyta</taxon>
        <taxon>Embryophyta</taxon>
        <taxon>Tracheophyta</taxon>
        <taxon>Spermatophyta</taxon>
        <taxon>Magnoliopsida</taxon>
        <taxon>eudicotyledons</taxon>
        <taxon>Gunneridae</taxon>
        <taxon>Pentapetalae</taxon>
        <taxon>rosids</taxon>
        <taxon>fabids</taxon>
        <taxon>Fabales</taxon>
        <taxon>Fabaceae</taxon>
        <taxon>Papilionoideae</taxon>
        <taxon>50 kb inversion clade</taxon>
        <taxon>NPAAA clade</taxon>
        <taxon>Hologalegina</taxon>
        <taxon>IRL clade</taxon>
        <taxon>Cicereae</taxon>
        <taxon>Cicer</taxon>
    </lineage>
</organism>
<dbReference type="Gene3D" id="2.60.210.10">
    <property type="entry name" value="Apoptosis, Tumor Necrosis Factor Receptor Associated Protein 2, Chain A"/>
    <property type="match status" value="1"/>
</dbReference>
<dbReference type="InterPro" id="IPR008974">
    <property type="entry name" value="TRAF-like"/>
</dbReference>
<dbReference type="CDD" id="cd18280">
    <property type="entry name" value="BTB_POZ_BPM_plant"/>
    <property type="match status" value="1"/>
</dbReference>
<dbReference type="PROSITE" id="PS50144">
    <property type="entry name" value="MATH"/>
    <property type="match status" value="1"/>
</dbReference>
<reference evidence="8" key="2">
    <citation type="submission" date="2025-08" db="UniProtKB">
        <authorList>
            <consortium name="RefSeq"/>
        </authorList>
    </citation>
    <scope>IDENTIFICATION</scope>
    <source>
        <tissue evidence="8">Etiolated seedlings</tissue>
    </source>
</reference>
<evidence type="ECO:0000313" key="7">
    <source>
        <dbReference type="Proteomes" id="UP000087171"/>
    </source>
</evidence>
<feature type="domain" description="BTB" evidence="5">
    <location>
        <begin position="193"/>
        <end position="259"/>
    </location>
</feature>
<proteinExistence type="inferred from homology"/>
<comment type="similarity">
    <text evidence="4">Belongs to the Tdpoz family.</text>
</comment>
<dbReference type="Gene3D" id="1.25.40.420">
    <property type="match status" value="1"/>
</dbReference>
<dbReference type="eggNOG" id="KOG1987">
    <property type="taxonomic scope" value="Eukaryota"/>
</dbReference>
<feature type="domain" description="MATH" evidence="6">
    <location>
        <begin position="23"/>
        <end position="157"/>
    </location>
</feature>
<dbReference type="SMART" id="SM00225">
    <property type="entry name" value="BTB"/>
    <property type="match status" value="1"/>
</dbReference>
<keyword evidence="7" id="KW-1185">Reference proteome</keyword>
<evidence type="ECO:0000256" key="3">
    <source>
        <dbReference type="ARBA" id="ARBA00004906"/>
    </source>
</evidence>
<dbReference type="GO" id="GO:0071472">
    <property type="term" value="P:cellular response to salt stress"/>
    <property type="evidence" value="ECO:0007669"/>
    <property type="project" value="UniProtKB-ARBA"/>
</dbReference>
<dbReference type="InterPro" id="IPR000210">
    <property type="entry name" value="BTB/POZ_dom"/>
</dbReference>
<dbReference type="PaxDb" id="3827-XP_004491159.1"/>
<name>A0A1S2XLI6_CICAR</name>
<dbReference type="InterPro" id="IPR002083">
    <property type="entry name" value="MATH/TRAF_dom"/>
</dbReference>
<dbReference type="SMART" id="SM00061">
    <property type="entry name" value="MATH"/>
    <property type="match status" value="1"/>
</dbReference>
<gene>
    <name evidence="8" type="primary">LOC101505945</name>
</gene>
<evidence type="ECO:0000256" key="2">
    <source>
        <dbReference type="ARBA" id="ARBA00004184"/>
    </source>
</evidence>
<dbReference type="SUPFAM" id="SSF49599">
    <property type="entry name" value="TRAF domain-like"/>
    <property type="match status" value="1"/>
</dbReference>
<dbReference type="InterPro" id="IPR045005">
    <property type="entry name" value="BPM1-6"/>
</dbReference>
<sequence length="421" mass="46572">MTGTVSSEKPSPTISRSITQTVNGSHKFVIQGYSLAKGMGVGKHIASEVFTVGGYQWAIYFYPDGKNPEDNSAYVSVFIALASEGTDVRALFELTLVDQSGQGKHKVHSHFDRSLESGPYTLKYKGSMWGYKRFFRRTLLESSDFLKDDCLKINCTVGVVVSAIDCPQLQSIHVPESDIGSHFGTLLDNMEGSDVTFDVAGEKCPAHKLVLATRSPEFRSTFFNSMDIDKQEIVITDLEPKVFKAMLHFIYTDTLTEDADMVSSITASDFLVSETLIAKLLAAADKYGLARLRLMCESRLCKYICVSSVANILTLADHCHATELKAVCLKFAAQNLAARKAFIHVIYICHWLLPSLSDQAVMRSDGFEYMKEKCPWLQSEILKTIAGCEGDSCSPGEKSQSVWAQLSDGGDTNGRRVRQRL</sequence>
<dbReference type="PANTHER" id="PTHR26379">
    <property type="entry name" value="BTB/POZ AND MATH DOMAIN-CONTAINING PROTEIN 1"/>
    <property type="match status" value="1"/>
</dbReference>
<dbReference type="PANTHER" id="PTHR26379:SF229">
    <property type="entry name" value="BTB_POZ AND MATH DOMAIN-CONTAINING PROTEIN 5-RELATED"/>
    <property type="match status" value="1"/>
</dbReference>
<dbReference type="CDD" id="cd00121">
    <property type="entry name" value="MATH"/>
    <property type="match status" value="1"/>
</dbReference>
<dbReference type="RefSeq" id="XP_004491159.1">
    <property type="nucleotide sequence ID" value="XM_004491102.3"/>
</dbReference>
<dbReference type="Gene3D" id="3.30.710.10">
    <property type="entry name" value="Potassium Channel Kv1.1, Chain A"/>
    <property type="match status" value="1"/>
</dbReference>
<dbReference type="Pfam" id="PF00651">
    <property type="entry name" value="BTB"/>
    <property type="match status" value="1"/>
</dbReference>